<evidence type="ECO:0000313" key="3">
    <source>
        <dbReference type="EMBL" id="PLS31958.1"/>
    </source>
</evidence>
<dbReference type="PANTHER" id="PTHR34704">
    <property type="entry name" value="ATPASE"/>
    <property type="match status" value="1"/>
</dbReference>
<dbReference type="SUPFAM" id="SSF46785">
    <property type="entry name" value="Winged helix' DNA-binding domain"/>
    <property type="match status" value="1"/>
</dbReference>
<comment type="caution">
    <text evidence="3">The sequence shown here is derived from an EMBL/GenBank/DDBJ whole genome shotgun (WGS) entry which is preliminary data.</text>
</comment>
<dbReference type="GO" id="GO:0005524">
    <property type="term" value="F:ATP binding"/>
    <property type="evidence" value="ECO:0007669"/>
    <property type="project" value="InterPro"/>
</dbReference>
<dbReference type="PANTHER" id="PTHR34704:SF2">
    <property type="entry name" value="ATPASE"/>
    <property type="match status" value="1"/>
</dbReference>
<accession>A0A2N5JCL6</accession>
<dbReference type="EMBL" id="NMWU01000002">
    <property type="protein sequence ID" value="PLS31958.1"/>
    <property type="molecule type" value="Genomic_DNA"/>
</dbReference>
<dbReference type="Proteomes" id="UP000235050">
    <property type="component" value="Unassembled WGS sequence"/>
</dbReference>
<dbReference type="InterPro" id="IPR036390">
    <property type="entry name" value="WH_DNA-bd_sf"/>
</dbReference>
<organism evidence="3 4">
    <name type="scientific">Bifidobacterium margollesii</name>
    <dbReference type="NCBI Taxonomy" id="2020964"/>
    <lineage>
        <taxon>Bacteria</taxon>
        <taxon>Bacillati</taxon>
        <taxon>Actinomycetota</taxon>
        <taxon>Actinomycetes</taxon>
        <taxon>Bifidobacteriales</taxon>
        <taxon>Bifidobacteriaceae</taxon>
        <taxon>Bifidobacterium</taxon>
    </lineage>
</organism>
<proteinExistence type="predicted"/>
<dbReference type="AlphaFoldDB" id="A0A2N5JCL6"/>
<feature type="domain" description="DUF234" evidence="2">
    <location>
        <begin position="316"/>
        <end position="419"/>
    </location>
</feature>
<dbReference type="RefSeq" id="WP_101614433.1">
    <property type="nucleotide sequence ID" value="NZ_NMWU01000002.1"/>
</dbReference>
<name>A0A2N5JCL6_9BIFI</name>
<keyword evidence="4" id="KW-1185">Reference proteome</keyword>
<reference evidence="3 4" key="1">
    <citation type="submission" date="2017-07" db="EMBL/GenBank/DDBJ databases">
        <title>Bifidobacterium novel species.</title>
        <authorList>
            <person name="Lugli G.A."/>
            <person name="Milani C."/>
            <person name="Duranti S."/>
            <person name="Mangifesta M."/>
        </authorList>
    </citation>
    <scope>NUCLEOTIDE SEQUENCE [LARGE SCALE GENOMIC DNA]</scope>
    <source>
        <strain evidence="4">Uis1B</strain>
    </source>
</reference>
<dbReference type="Gene3D" id="3.40.50.300">
    <property type="entry name" value="P-loop containing nucleotide triphosphate hydrolases"/>
    <property type="match status" value="1"/>
</dbReference>
<feature type="domain" description="ATPase" evidence="1">
    <location>
        <begin position="2"/>
        <end position="209"/>
    </location>
</feature>
<evidence type="ECO:0000259" key="1">
    <source>
        <dbReference type="Pfam" id="PF01637"/>
    </source>
</evidence>
<protein>
    <submittedName>
        <fullName evidence="3">ATPase</fullName>
    </submittedName>
</protein>
<dbReference type="OrthoDB" id="9813134at2"/>
<dbReference type="InterPro" id="IPR011335">
    <property type="entry name" value="Restrct_endonuc-II-like"/>
</dbReference>
<sequence length="477" mass="53891">MFIGREDELNALKTMYASNRFEMMVLHGRRRVGKTSLIDRFLTKKKALYFTARQQNSRLILQSFCTAISAYLGFSTPLNFATWDDAIGFLVDNAKKASETGTGKTIIVLDEFPYAAEAEPGLPSILQIAIDHGFSNTNTMLILSGSNQGFMEHEVLGSKSPLYGRRTGQLNLQPFDCFDAARFLPGHSPDDLVKYYATFGGTPYYLAQLRPELSYEQNVANLCFSKTGILYEEPMMLLREELKNPAIYDSILQAVGNGCNTSKTIAERIGIAPTSLPFYLKTLEELRLVERVMPFGEKPTSRKSRIRIKDPFLAYWYRFVAPNVTFIETGSGSMVAQRVCNSEAFSTYVGQQFETICLQWVLRAGRAEQLPLLPAQTGKWWGNNPIKREETDIDVVAADPFDKKLLLGECKWRNRVNETEMVEALRERIGLIRGYKEAILAFFTKNPVHEATRAKYAADPNTIFVSADDMFHSKKGR</sequence>
<dbReference type="SUPFAM" id="SSF52980">
    <property type="entry name" value="Restriction endonuclease-like"/>
    <property type="match status" value="1"/>
</dbReference>
<dbReference type="Pfam" id="PF03008">
    <property type="entry name" value="DUF234"/>
    <property type="match status" value="1"/>
</dbReference>
<evidence type="ECO:0000259" key="2">
    <source>
        <dbReference type="Pfam" id="PF03008"/>
    </source>
</evidence>
<evidence type="ECO:0000313" key="4">
    <source>
        <dbReference type="Proteomes" id="UP000235050"/>
    </source>
</evidence>
<dbReference type="Pfam" id="PF01637">
    <property type="entry name" value="ATPase_2"/>
    <property type="match status" value="1"/>
</dbReference>
<dbReference type="SUPFAM" id="SSF52540">
    <property type="entry name" value="P-loop containing nucleoside triphosphate hydrolases"/>
    <property type="match status" value="1"/>
</dbReference>
<dbReference type="InterPro" id="IPR004256">
    <property type="entry name" value="DUF234"/>
</dbReference>
<gene>
    <name evidence="3" type="ORF">Uis1B_0048</name>
</gene>
<dbReference type="InterPro" id="IPR027417">
    <property type="entry name" value="P-loop_NTPase"/>
</dbReference>
<dbReference type="InterPro" id="IPR011579">
    <property type="entry name" value="ATPase_dom"/>
</dbReference>